<protein>
    <submittedName>
        <fullName evidence="1">Uncharacterized protein</fullName>
    </submittedName>
</protein>
<name>A0ACC1NVZ9_9HYPO</name>
<evidence type="ECO:0000313" key="2">
    <source>
        <dbReference type="Proteomes" id="UP001143910"/>
    </source>
</evidence>
<dbReference type="EMBL" id="JANJQO010000049">
    <property type="protein sequence ID" value="KAJ2982973.1"/>
    <property type="molecule type" value="Genomic_DNA"/>
</dbReference>
<organism evidence="1 2">
    <name type="scientific">Zarea fungicola</name>
    <dbReference type="NCBI Taxonomy" id="93591"/>
    <lineage>
        <taxon>Eukaryota</taxon>
        <taxon>Fungi</taxon>
        <taxon>Dikarya</taxon>
        <taxon>Ascomycota</taxon>
        <taxon>Pezizomycotina</taxon>
        <taxon>Sordariomycetes</taxon>
        <taxon>Hypocreomycetidae</taxon>
        <taxon>Hypocreales</taxon>
        <taxon>Cordycipitaceae</taxon>
        <taxon>Zarea</taxon>
    </lineage>
</organism>
<keyword evidence="2" id="KW-1185">Reference proteome</keyword>
<sequence>MNLGSQLPDTLLLIAQALDSDRDLNALCQTNRHIHAVVGRYLYQHNVRCSNGSALLWAALQGREHTAELSLEAGANIDMANSYGYTPLHQAVRSGQLELTNLLLERGCHTSMADLSGQTPLHMAAVEGDVEILKALLRYGADPTCADGIGWTPLAVASHVGYVDVVEMLLRSGADPASADSQGRTPLHHAAARGRVAAAKLLIQYGADVAATADNGSTPLGIATRLRFSDTVQVLTAACRPSTDTHDAGRQEITDTMPAIKFSACFCCGYLTREYGALPGTYWICNVCGWEDDDTSVRDPLYAGGANGPSLWEAQQQFQKLISASLVDREPRDSTWRQIDLAFDEFNEASTKSPEAKLEPFCWWLPDFQGFENLRD</sequence>
<reference evidence="1" key="1">
    <citation type="submission" date="2022-08" db="EMBL/GenBank/DDBJ databases">
        <title>Genome Sequence of Lecanicillium fungicola.</title>
        <authorList>
            <person name="Buettner E."/>
        </authorList>
    </citation>
    <scope>NUCLEOTIDE SEQUENCE</scope>
    <source>
        <strain evidence="1">Babe33</strain>
    </source>
</reference>
<accession>A0ACC1NVZ9</accession>
<dbReference type="Proteomes" id="UP001143910">
    <property type="component" value="Unassembled WGS sequence"/>
</dbReference>
<evidence type="ECO:0000313" key="1">
    <source>
        <dbReference type="EMBL" id="KAJ2982973.1"/>
    </source>
</evidence>
<comment type="caution">
    <text evidence="1">The sequence shown here is derived from an EMBL/GenBank/DDBJ whole genome shotgun (WGS) entry which is preliminary data.</text>
</comment>
<gene>
    <name evidence="1" type="ORF">NQ176_g1030</name>
</gene>
<proteinExistence type="predicted"/>